<dbReference type="EMBL" id="MHQC01000059">
    <property type="protein sequence ID" value="OGZ93416.1"/>
    <property type="molecule type" value="Genomic_DNA"/>
</dbReference>
<evidence type="ECO:0000256" key="4">
    <source>
        <dbReference type="ARBA" id="ARBA00023014"/>
    </source>
</evidence>
<keyword evidence="2" id="KW-0479">Metal-binding</keyword>
<keyword evidence="3" id="KW-0408">Iron</keyword>
<feature type="domain" description="Radical SAM core" evidence="5">
    <location>
        <begin position="1"/>
        <end position="235"/>
    </location>
</feature>
<dbReference type="InterPro" id="IPR007197">
    <property type="entry name" value="rSAM"/>
</dbReference>
<evidence type="ECO:0000313" key="7">
    <source>
        <dbReference type="Proteomes" id="UP000177152"/>
    </source>
</evidence>
<comment type="caution">
    <text evidence="6">The sequence shown here is derived from an EMBL/GenBank/DDBJ whole genome shotgun (WGS) entry which is preliminary data.</text>
</comment>
<dbReference type="SFLD" id="SFLDG01067">
    <property type="entry name" value="SPASM/twitch_domain_containing"/>
    <property type="match status" value="1"/>
</dbReference>
<dbReference type="Proteomes" id="UP000177152">
    <property type="component" value="Unassembled WGS sequence"/>
</dbReference>
<keyword evidence="4" id="KW-0411">Iron-sulfur</keyword>
<dbReference type="InterPro" id="IPR050377">
    <property type="entry name" value="Radical_SAM_PqqE_MftC-like"/>
</dbReference>
<dbReference type="PANTHER" id="PTHR11228:SF7">
    <property type="entry name" value="PQQA PEPTIDE CYCLASE"/>
    <property type="match status" value="1"/>
</dbReference>
<dbReference type="SFLD" id="SFLDS00029">
    <property type="entry name" value="Radical_SAM"/>
    <property type="match status" value="1"/>
</dbReference>
<dbReference type="PROSITE" id="PS51918">
    <property type="entry name" value="RADICAL_SAM"/>
    <property type="match status" value="1"/>
</dbReference>
<sequence length="291" mass="33185">MRIQTFSILAGSEACNARCPFCISKMTPPLGVDLPEPNVNWRNFKVACRLAKQSGVTTAMFTGKGEPTLFPKQITRYLNEMAEFQFPLIELQTNGILIAEKSAVYKEHLKDWYERGMTTIAVSIVHYDPEKNREVYLPHKKSYIDLPGLIAFLHNTGFSVRLTCILASGFIDNAERTTTLIGFAKKLGVEQLTLTPVNKPDESESFETWKWTNTHHLTGEERVEIIEYLKKHGHKILHLPHGAIVYDVNGQNVCMNNCLSVNPDPEELRNLIFFPDGHLRYYWQYPGSIIL</sequence>
<accession>A0A1G2K1Y4</accession>
<reference evidence="6 7" key="1">
    <citation type="journal article" date="2016" name="Nat. Commun.">
        <title>Thousands of microbial genomes shed light on interconnected biogeochemical processes in an aquifer system.</title>
        <authorList>
            <person name="Anantharaman K."/>
            <person name="Brown C.T."/>
            <person name="Hug L.A."/>
            <person name="Sharon I."/>
            <person name="Castelle C.J."/>
            <person name="Probst A.J."/>
            <person name="Thomas B.C."/>
            <person name="Singh A."/>
            <person name="Wilkins M.J."/>
            <person name="Karaoz U."/>
            <person name="Brodie E.L."/>
            <person name="Williams K.H."/>
            <person name="Hubbard S.S."/>
            <person name="Banfield J.F."/>
        </authorList>
    </citation>
    <scope>NUCLEOTIDE SEQUENCE [LARGE SCALE GENOMIC DNA]</scope>
</reference>
<evidence type="ECO:0000256" key="2">
    <source>
        <dbReference type="ARBA" id="ARBA00022723"/>
    </source>
</evidence>
<dbReference type="GO" id="GO:0051536">
    <property type="term" value="F:iron-sulfur cluster binding"/>
    <property type="evidence" value="ECO:0007669"/>
    <property type="project" value="UniProtKB-KW"/>
</dbReference>
<organism evidence="6 7">
    <name type="scientific">Candidatus Sungbacteria bacterium RIFCSPHIGHO2_01_FULL_47_32</name>
    <dbReference type="NCBI Taxonomy" id="1802264"/>
    <lineage>
        <taxon>Bacteria</taxon>
        <taxon>Candidatus Sungiibacteriota</taxon>
    </lineage>
</organism>
<protein>
    <recommendedName>
        <fullName evidence="5">Radical SAM core domain-containing protein</fullName>
    </recommendedName>
</protein>
<evidence type="ECO:0000313" key="6">
    <source>
        <dbReference type="EMBL" id="OGZ93416.1"/>
    </source>
</evidence>
<name>A0A1G2K1Y4_9BACT</name>
<dbReference type="PANTHER" id="PTHR11228">
    <property type="entry name" value="RADICAL SAM DOMAIN PROTEIN"/>
    <property type="match status" value="1"/>
</dbReference>
<dbReference type="InterPro" id="IPR058240">
    <property type="entry name" value="rSAM_sf"/>
</dbReference>
<dbReference type="GO" id="GO:0046872">
    <property type="term" value="F:metal ion binding"/>
    <property type="evidence" value="ECO:0007669"/>
    <property type="project" value="UniProtKB-KW"/>
</dbReference>
<dbReference type="CDD" id="cd01335">
    <property type="entry name" value="Radical_SAM"/>
    <property type="match status" value="1"/>
</dbReference>
<gene>
    <name evidence="6" type="ORF">A2633_01685</name>
</gene>
<keyword evidence="1" id="KW-0949">S-adenosyl-L-methionine</keyword>
<dbReference type="AlphaFoldDB" id="A0A1G2K1Y4"/>
<dbReference type="InterPro" id="IPR013785">
    <property type="entry name" value="Aldolase_TIM"/>
</dbReference>
<evidence type="ECO:0000256" key="1">
    <source>
        <dbReference type="ARBA" id="ARBA00022691"/>
    </source>
</evidence>
<evidence type="ECO:0000259" key="5">
    <source>
        <dbReference type="PROSITE" id="PS51918"/>
    </source>
</evidence>
<dbReference type="Gene3D" id="3.20.20.70">
    <property type="entry name" value="Aldolase class I"/>
    <property type="match status" value="1"/>
</dbReference>
<dbReference type="SUPFAM" id="SSF102114">
    <property type="entry name" value="Radical SAM enzymes"/>
    <property type="match status" value="1"/>
</dbReference>
<proteinExistence type="predicted"/>
<dbReference type="GO" id="GO:0003824">
    <property type="term" value="F:catalytic activity"/>
    <property type="evidence" value="ECO:0007669"/>
    <property type="project" value="InterPro"/>
</dbReference>
<dbReference type="Pfam" id="PF04055">
    <property type="entry name" value="Radical_SAM"/>
    <property type="match status" value="1"/>
</dbReference>
<evidence type="ECO:0000256" key="3">
    <source>
        <dbReference type="ARBA" id="ARBA00023004"/>
    </source>
</evidence>